<comment type="caution">
    <text evidence="4">The sequence shown here is derived from an EMBL/GenBank/DDBJ whole genome shotgun (WGS) entry which is preliminary data.</text>
</comment>
<dbReference type="SUPFAM" id="SSF51412">
    <property type="entry name" value="Inosine monophosphate dehydrogenase (IMPDH)"/>
    <property type="match status" value="1"/>
</dbReference>
<keyword evidence="5" id="KW-1185">Reference proteome</keyword>
<dbReference type="Pfam" id="PF03060">
    <property type="entry name" value="NMO"/>
    <property type="match status" value="2"/>
</dbReference>
<evidence type="ECO:0000313" key="5">
    <source>
        <dbReference type="Proteomes" id="UP000265366"/>
    </source>
</evidence>
<keyword evidence="3" id="KW-0560">Oxidoreductase</keyword>
<sequence length="330" mass="34897">MAGPLKTRVTELLGIRHPIIQGGMQNVGRARLAAAVSQAGGLGMLTALTFPTPRALADEIARCRALTSAPFAVNVSVFPTMRPPDYGAIVDVIADAGIDIVETAGTPEVREVWTMLQARGIRIIHKCTSVRHALSSQRHGVDMISIDGFECAGHPGEDDIPGLVLIPAAVDALEIPVIASGGIADARGLVAALALGAEAVNMGTRFCATQEAEIHDKVKAAYVANDERQTDLILRPFRNSARVGRNAVSQEVLARTSGDDPRFADVADLVSGQRGKALLESGDLDRGIYWASMAQGLIHDIPTCDALISRMMREARDIIAARLTGMLVGG</sequence>
<organism evidence="4 5">
    <name type="scientific">Aurantiacibacter xanthus</name>
    <dbReference type="NCBI Taxonomy" id="1784712"/>
    <lineage>
        <taxon>Bacteria</taxon>
        <taxon>Pseudomonadati</taxon>
        <taxon>Pseudomonadota</taxon>
        <taxon>Alphaproteobacteria</taxon>
        <taxon>Sphingomonadales</taxon>
        <taxon>Erythrobacteraceae</taxon>
        <taxon>Aurantiacibacter</taxon>
    </lineage>
</organism>
<gene>
    <name evidence="4" type="ORF">D2V17_16390</name>
</gene>
<dbReference type="PANTHER" id="PTHR32332:SF20">
    <property type="entry name" value="2-NITROPROPANE DIOXYGENASE-LIKE PROTEIN"/>
    <property type="match status" value="1"/>
</dbReference>
<keyword evidence="2" id="KW-0288">FMN</keyword>
<evidence type="ECO:0000256" key="3">
    <source>
        <dbReference type="ARBA" id="ARBA00023002"/>
    </source>
</evidence>
<evidence type="ECO:0000313" key="4">
    <source>
        <dbReference type="EMBL" id="RIV81969.1"/>
    </source>
</evidence>
<dbReference type="GO" id="GO:0018580">
    <property type="term" value="F:nitronate monooxygenase activity"/>
    <property type="evidence" value="ECO:0007669"/>
    <property type="project" value="InterPro"/>
</dbReference>
<dbReference type="CDD" id="cd04730">
    <property type="entry name" value="NPD_like"/>
    <property type="match status" value="1"/>
</dbReference>
<evidence type="ECO:0000256" key="2">
    <source>
        <dbReference type="ARBA" id="ARBA00022643"/>
    </source>
</evidence>
<dbReference type="RefSeq" id="WP_119593998.1">
    <property type="nucleotide sequence ID" value="NZ_QXFM01000126.1"/>
</dbReference>
<dbReference type="EMBL" id="QXFM01000126">
    <property type="protein sequence ID" value="RIV81969.1"/>
    <property type="molecule type" value="Genomic_DNA"/>
</dbReference>
<dbReference type="InterPro" id="IPR004136">
    <property type="entry name" value="NMO"/>
</dbReference>
<dbReference type="OrthoDB" id="9778912at2"/>
<keyword evidence="1" id="KW-0285">Flavoprotein</keyword>
<dbReference type="InterPro" id="IPR013785">
    <property type="entry name" value="Aldolase_TIM"/>
</dbReference>
<evidence type="ECO:0000256" key="1">
    <source>
        <dbReference type="ARBA" id="ARBA00022630"/>
    </source>
</evidence>
<protein>
    <submittedName>
        <fullName evidence="4">Nitronate monooxygenase</fullName>
    </submittedName>
</protein>
<dbReference type="Gene3D" id="3.20.20.70">
    <property type="entry name" value="Aldolase class I"/>
    <property type="match status" value="1"/>
</dbReference>
<dbReference type="PANTHER" id="PTHR32332">
    <property type="entry name" value="2-NITROPROPANE DIOXYGENASE"/>
    <property type="match status" value="1"/>
</dbReference>
<reference evidence="4 5" key="1">
    <citation type="submission" date="2018-08" db="EMBL/GenBank/DDBJ databases">
        <title>Erythrobacter zhengii sp.nov., a bacterium isolated from deep-sea sediment.</title>
        <authorList>
            <person name="Fang C."/>
            <person name="Wu Y.-H."/>
            <person name="Sun C."/>
            <person name="Wang H."/>
            <person name="Cheng H."/>
            <person name="Meng F.-X."/>
            <person name="Wang C.-S."/>
            <person name="Xu X.-W."/>
        </authorList>
    </citation>
    <scope>NUCLEOTIDE SEQUENCE [LARGE SCALE GENOMIC DNA]</scope>
    <source>
        <strain evidence="4 5">CCTCC AB 2015396</strain>
    </source>
</reference>
<dbReference type="Proteomes" id="UP000265366">
    <property type="component" value="Unassembled WGS sequence"/>
</dbReference>
<keyword evidence="4" id="KW-0503">Monooxygenase</keyword>
<dbReference type="AlphaFoldDB" id="A0A3A1P5S3"/>
<proteinExistence type="predicted"/>
<accession>A0A3A1P5S3</accession>
<name>A0A3A1P5S3_9SPHN</name>